<evidence type="ECO:0000256" key="1">
    <source>
        <dbReference type="ARBA" id="ARBA00001946"/>
    </source>
</evidence>
<keyword evidence="7 19" id="KW-1003">Cell membrane</keyword>
<dbReference type="AlphaFoldDB" id="A0A5B2VBR2"/>
<evidence type="ECO:0000256" key="11">
    <source>
        <dbReference type="ARBA" id="ARBA00022842"/>
    </source>
</evidence>
<name>A0A5B2VBR2_9HYPH</name>
<dbReference type="EC" id="2.7.8.26" evidence="5 19"/>
<comment type="caution">
    <text evidence="21">The sequence shown here is derived from an EMBL/GenBank/DDBJ whole genome shotgun (WGS) entry which is preliminary data.</text>
</comment>
<reference evidence="21 22" key="2">
    <citation type="submission" date="2019-09" db="EMBL/GenBank/DDBJ databases">
        <authorList>
            <person name="Jin C."/>
        </authorList>
    </citation>
    <scope>NUCLEOTIDE SEQUENCE [LARGE SCALE GENOMIC DNA]</scope>
    <source>
        <strain evidence="21 22">BN140002</strain>
    </source>
</reference>
<evidence type="ECO:0000256" key="13">
    <source>
        <dbReference type="ARBA" id="ARBA00023136"/>
    </source>
</evidence>
<comment type="cofactor">
    <cofactor evidence="1 19">
        <name>Mg(2+)</name>
        <dbReference type="ChEBI" id="CHEBI:18420"/>
    </cofactor>
</comment>
<dbReference type="PANTHER" id="PTHR34148:SF1">
    <property type="entry name" value="ADENOSYLCOBINAMIDE-GDP RIBAZOLETRANSFERASE"/>
    <property type="match status" value="1"/>
</dbReference>
<evidence type="ECO:0000256" key="5">
    <source>
        <dbReference type="ARBA" id="ARBA00013200"/>
    </source>
</evidence>
<evidence type="ECO:0000313" key="22">
    <source>
        <dbReference type="Proteomes" id="UP000323142"/>
    </source>
</evidence>
<evidence type="ECO:0000256" key="7">
    <source>
        <dbReference type="ARBA" id="ARBA00022475"/>
    </source>
</evidence>
<feature type="transmembrane region" description="Helical" evidence="19">
    <location>
        <begin position="68"/>
        <end position="89"/>
    </location>
</feature>
<comment type="function">
    <text evidence="14 19">Joins adenosylcobinamide-GDP and alpha-ribazole to generate adenosylcobalamin (Ado-cobalamin). Also synthesizes adenosylcobalamin 5'-phosphate from adenosylcobinamide-GDP and alpha-ribazole 5'-phosphate.</text>
</comment>
<evidence type="ECO:0000256" key="3">
    <source>
        <dbReference type="ARBA" id="ARBA00004663"/>
    </source>
</evidence>
<evidence type="ECO:0000256" key="14">
    <source>
        <dbReference type="ARBA" id="ARBA00025228"/>
    </source>
</evidence>
<feature type="transmembrane region" description="Helical" evidence="19">
    <location>
        <begin position="142"/>
        <end position="165"/>
    </location>
</feature>
<evidence type="ECO:0000256" key="18">
    <source>
        <dbReference type="ARBA" id="ARBA00049504"/>
    </source>
</evidence>
<evidence type="ECO:0000256" key="4">
    <source>
        <dbReference type="ARBA" id="ARBA00010561"/>
    </source>
</evidence>
<dbReference type="EMBL" id="VUOA01000028">
    <property type="protein sequence ID" value="KAA2236188.1"/>
    <property type="molecule type" value="Genomic_DNA"/>
</dbReference>
<evidence type="ECO:0000256" key="2">
    <source>
        <dbReference type="ARBA" id="ARBA00004651"/>
    </source>
</evidence>
<dbReference type="PANTHER" id="PTHR34148">
    <property type="entry name" value="ADENOSYLCOBINAMIDE-GDP RIBAZOLETRANSFERASE"/>
    <property type="match status" value="1"/>
</dbReference>
<dbReference type="GO" id="GO:0008818">
    <property type="term" value="F:cobalamin 5'-phosphate synthase activity"/>
    <property type="evidence" value="ECO:0007669"/>
    <property type="project" value="UniProtKB-UniRule"/>
</dbReference>
<feature type="transmembrane region" description="Helical" evidence="19">
    <location>
        <begin position="239"/>
        <end position="257"/>
    </location>
</feature>
<comment type="pathway">
    <text evidence="3 19">Cofactor biosynthesis; adenosylcobalamin biosynthesis; adenosylcobalamin from cob(II)yrinate a,c-diamide: step 7/7.</text>
</comment>
<evidence type="ECO:0000256" key="10">
    <source>
        <dbReference type="ARBA" id="ARBA00022692"/>
    </source>
</evidence>
<evidence type="ECO:0000256" key="17">
    <source>
        <dbReference type="ARBA" id="ARBA00048623"/>
    </source>
</evidence>
<evidence type="ECO:0000256" key="12">
    <source>
        <dbReference type="ARBA" id="ARBA00022989"/>
    </source>
</evidence>
<dbReference type="InterPro" id="IPR003805">
    <property type="entry name" value="CobS"/>
</dbReference>
<keyword evidence="12 19" id="KW-1133">Transmembrane helix</keyword>
<dbReference type="HAMAP" id="MF_00719">
    <property type="entry name" value="CobS"/>
    <property type="match status" value="1"/>
</dbReference>
<evidence type="ECO:0000256" key="16">
    <source>
        <dbReference type="ARBA" id="ARBA00032853"/>
    </source>
</evidence>
<protein>
    <recommendedName>
        <fullName evidence="6 19">Adenosylcobinamide-GDP ribazoletransferase</fullName>
        <ecNumber evidence="5 19">2.7.8.26</ecNumber>
    </recommendedName>
    <alternativeName>
        <fullName evidence="16 19">Cobalamin synthase</fullName>
    </alternativeName>
    <alternativeName>
        <fullName evidence="15 19">Cobalamin-5'-phosphate synthase</fullName>
    </alternativeName>
</protein>
<keyword evidence="22" id="KW-1185">Reference proteome</keyword>
<comment type="catalytic activity">
    <reaction evidence="18 19">
        <text>alpha-ribazole 5'-phosphate + adenosylcob(III)inamide-GDP = adenosylcob(III)alamin 5'-phosphate + GMP + H(+)</text>
        <dbReference type="Rhea" id="RHEA:23560"/>
        <dbReference type="ChEBI" id="CHEBI:15378"/>
        <dbReference type="ChEBI" id="CHEBI:57918"/>
        <dbReference type="ChEBI" id="CHEBI:58115"/>
        <dbReference type="ChEBI" id="CHEBI:60487"/>
        <dbReference type="ChEBI" id="CHEBI:60493"/>
        <dbReference type="EC" id="2.7.8.26"/>
    </reaction>
</comment>
<dbReference type="Proteomes" id="UP000323142">
    <property type="component" value="Unassembled WGS sequence"/>
</dbReference>
<evidence type="ECO:0000256" key="6">
    <source>
        <dbReference type="ARBA" id="ARBA00015850"/>
    </source>
</evidence>
<comment type="catalytic activity">
    <reaction evidence="17 19">
        <text>alpha-ribazole + adenosylcob(III)inamide-GDP = adenosylcob(III)alamin + GMP + H(+)</text>
        <dbReference type="Rhea" id="RHEA:16049"/>
        <dbReference type="ChEBI" id="CHEBI:10329"/>
        <dbReference type="ChEBI" id="CHEBI:15378"/>
        <dbReference type="ChEBI" id="CHEBI:18408"/>
        <dbReference type="ChEBI" id="CHEBI:58115"/>
        <dbReference type="ChEBI" id="CHEBI:60487"/>
        <dbReference type="EC" id="2.7.8.26"/>
    </reaction>
</comment>
<dbReference type="GO" id="GO:0009236">
    <property type="term" value="P:cobalamin biosynthetic process"/>
    <property type="evidence" value="ECO:0007669"/>
    <property type="project" value="UniProtKB-UniRule"/>
</dbReference>
<evidence type="ECO:0000256" key="15">
    <source>
        <dbReference type="ARBA" id="ARBA00032605"/>
    </source>
</evidence>
<feature type="transmembrane region" description="Helical" evidence="19">
    <location>
        <begin position="215"/>
        <end position="233"/>
    </location>
</feature>
<keyword evidence="11 19" id="KW-0460">Magnesium</keyword>
<reference evidence="21 22" key="1">
    <citation type="submission" date="2019-09" db="EMBL/GenBank/DDBJ databases">
        <title>Salinarimonas rosea gen. nov., sp. nov., a new member of the a-2 subgroup of the Proteobacteria.</title>
        <authorList>
            <person name="Liu J."/>
        </authorList>
    </citation>
    <scope>NUCLEOTIDE SEQUENCE [LARGE SCALE GENOMIC DNA]</scope>
    <source>
        <strain evidence="21 22">BN140002</strain>
    </source>
</reference>
<keyword evidence="8 19" id="KW-0169">Cobalamin biosynthesis</keyword>
<dbReference type="Pfam" id="PF02654">
    <property type="entry name" value="CobS"/>
    <property type="match status" value="1"/>
</dbReference>
<organism evidence="21 22">
    <name type="scientific">Salinarimonas soli</name>
    <dbReference type="NCBI Taxonomy" id="1638099"/>
    <lineage>
        <taxon>Bacteria</taxon>
        <taxon>Pseudomonadati</taxon>
        <taxon>Pseudomonadota</taxon>
        <taxon>Alphaproteobacteria</taxon>
        <taxon>Hyphomicrobiales</taxon>
        <taxon>Salinarimonadaceae</taxon>
        <taxon>Salinarimonas</taxon>
    </lineage>
</organism>
<dbReference type="GO" id="GO:0005886">
    <property type="term" value="C:plasma membrane"/>
    <property type="evidence" value="ECO:0007669"/>
    <property type="project" value="UniProtKB-SubCell"/>
</dbReference>
<keyword evidence="13 19" id="KW-0472">Membrane</keyword>
<gene>
    <name evidence="19 21" type="primary">cobS</name>
    <name evidence="21" type="ORF">F0L46_15875</name>
</gene>
<comment type="subcellular location">
    <subcellularLocation>
        <location evidence="2 19">Cell membrane</location>
        <topology evidence="2 19">Multi-pass membrane protein</topology>
    </subcellularLocation>
</comment>
<evidence type="ECO:0000256" key="9">
    <source>
        <dbReference type="ARBA" id="ARBA00022679"/>
    </source>
</evidence>
<proteinExistence type="inferred from homology"/>
<feature type="transmembrane region" description="Helical" evidence="19">
    <location>
        <begin position="95"/>
        <end position="112"/>
    </location>
</feature>
<comment type="similarity">
    <text evidence="4 19">Belongs to the CobS family.</text>
</comment>
<feature type="region of interest" description="Disordered" evidence="20">
    <location>
        <begin position="1"/>
        <end position="25"/>
    </location>
</feature>
<accession>A0A5B2VBR2</accession>
<keyword evidence="10 19" id="KW-0812">Transmembrane</keyword>
<evidence type="ECO:0000313" key="21">
    <source>
        <dbReference type="EMBL" id="KAA2236188.1"/>
    </source>
</evidence>
<dbReference type="UniPathway" id="UPA00148">
    <property type="reaction ID" value="UER00238"/>
</dbReference>
<dbReference type="OrthoDB" id="9794626at2"/>
<keyword evidence="9 19" id="KW-0808">Transferase</keyword>
<sequence length="291" mass="29351">MVRPHAAGHPMSPDPHTHAPASPRETGWRAVAADAVRCLRFYSRLPAPVLPWEGDPHAAPDFAVTPRALPIAGAVIGAAGALVLGLAHALGFGPALSAALAVGALVAATGAFHEDGLADTADGFWGGHTRERRLEIMRDSRIGSYGAAALVLSLIVRILALATLVERAGPLAGAMALVVMAALSRTGALDVMIALDPARSSGASHAVGRPLPRTVATAWALCAALGLALGLVGGLPLPGLALAFAAAALTAWGMTALSRARLGGYTGDVVGATQQVAEIAAFLALLACLRP</sequence>
<evidence type="ECO:0000256" key="19">
    <source>
        <dbReference type="HAMAP-Rule" id="MF_00719"/>
    </source>
</evidence>
<evidence type="ECO:0000256" key="20">
    <source>
        <dbReference type="SAM" id="MobiDB-lite"/>
    </source>
</evidence>
<dbReference type="NCBIfam" id="TIGR00317">
    <property type="entry name" value="cobS"/>
    <property type="match status" value="1"/>
</dbReference>
<evidence type="ECO:0000256" key="8">
    <source>
        <dbReference type="ARBA" id="ARBA00022573"/>
    </source>
</evidence>
<dbReference type="GO" id="GO:0051073">
    <property type="term" value="F:adenosylcobinamide-GDP ribazoletransferase activity"/>
    <property type="evidence" value="ECO:0007669"/>
    <property type="project" value="UniProtKB-UniRule"/>
</dbReference>
<feature type="transmembrane region" description="Helical" evidence="19">
    <location>
        <begin position="171"/>
        <end position="195"/>
    </location>
</feature>